<dbReference type="GO" id="GO:0016020">
    <property type="term" value="C:membrane"/>
    <property type="evidence" value="ECO:0007669"/>
    <property type="project" value="InterPro"/>
</dbReference>
<dbReference type="OrthoDB" id="9815002at2"/>
<dbReference type="RefSeq" id="WP_135659542.1">
    <property type="nucleotide sequence ID" value="NZ_SRMQ01000006.1"/>
</dbReference>
<dbReference type="EMBL" id="SRMQ01000006">
    <property type="protein sequence ID" value="TGJ76370.1"/>
    <property type="molecule type" value="Genomic_DNA"/>
</dbReference>
<dbReference type="Gene3D" id="1.10.530.10">
    <property type="match status" value="1"/>
</dbReference>
<dbReference type="InterPro" id="IPR023346">
    <property type="entry name" value="Lysozyme-like_dom_sf"/>
</dbReference>
<dbReference type="Pfam" id="PF01464">
    <property type="entry name" value="SLT"/>
    <property type="match status" value="1"/>
</dbReference>
<feature type="compositionally biased region" description="Polar residues" evidence="2">
    <location>
        <begin position="19"/>
        <end position="30"/>
    </location>
</feature>
<dbReference type="InterPro" id="IPR000189">
    <property type="entry name" value="Transglyc_AS"/>
</dbReference>
<reference evidence="4 5" key="1">
    <citation type="submission" date="2019-04" db="EMBL/GenBank/DDBJ databases">
        <authorList>
            <person name="Poehlein A."/>
            <person name="Bengelsdorf F.R."/>
            <person name="Duerre P."/>
            <person name="Daniel R."/>
        </authorList>
    </citation>
    <scope>NUCLEOTIDE SEQUENCE [LARGE SCALE GENOMIC DNA]</scope>
    <source>
        <strain evidence="4 5">BS-1</strain>
    </source>
</reference>
<evidence type="ECO:0000313" key="5">
    <source>
        <dbReference type="Proteomes" id="UP000297714"/>
    </source>
</evidence>
<keyword evidence="4" id="KW-0456">Lyase</keyword>
<keyword evidence="5" id="KW-1185">Reference proteome</keyword>
<evidence type="ECO:0000256" key="1">
    <source>
        <dbReference type="ARBA" id="ARBA00007734"/>
    </source>
</evidence>
<feature type="domain" description="Transglycosylase SLT" evidence="3">
    <location>
        <begin position="60"/>
        <end position="167"/>
    </location>
</feature>
<dbReference type="PANTHER" id="PTHR37423">
    <property type="entry name" value="SOLUBLE LYTIC MUREIN TRANSGLYCOSYLASE-RELATED"/>
    <property type="match status" value="1"/>
</dbReference>
<dbReference type="GO" id="GO:0000270">
    <property type="term" value="P:peptidoglycan metabolic process"/>
    <property type="evidence" value="ECO:0007669"/>
    <property type="project" value="InterPro"/>
</dbReference>
<evidence type="ECO:0000259" key="3">
    <source>
        <dbReference type="Pfam" id="PF01464"/>
    </source>
</evidence>
<dbReference type="SUPFAM" id="SSF53955">
    <property type="entry name" value="Lysozyme-like"/>
    <property type="match status" value="1"/>
</dbReference>
<comment type="similarity">
    <text evidence="1">Belongs to the transglycosylase Slt family.</text>
</comment>
<dbReference type="PROSITE" id="PS00922">
    <property type="entry name" value="TRANSGLYCOSYLASE"/>
    <property type="match status" value="1"/>
</dbReference>
<protein>
    <submittedName>
        <fullName evidence="4">Membrane-bound lytic murein transglycosylase F</fullName>
        <ecNumber evidence="4">4.2.2.-</ecNumber>
    </submittedName>
</protein>
<name>A0A4Z0YBM4_9FIRM</name>
<gene>
    <name evidence="4" type="primary">mltF</name>
    <name evidence="4" type="ORF">CAGA_15770</name>
</gene>
<organism evidence="4 5">
    <name type="scientific">Caproiciproducens galactitolivorans</name>
    <dbReference type="NCBI Taxonomy" id="642589"/>
    <lineage>
        <taxon>Bacteria</taxon>
        <taxon>Bacillati</taxon>
        <taxon>Bacillota</taxon>
        <taxon>Clostridia</taxon>
        <taxon>Eubacteriales</taxon>
        <taxon>Acutalibacteraceae</taxon>
        <taxon>Caproiciproducens</taxon>
    </lineage>
</organism>
<sequence length="293" mass="30729">MGAFQTNTRIESNPYRRIQPSNRSSTGIKKATGTSFSGLLQNAVKKIDNKKLDSGSMEEIFQTAAEKYNVPLNLLKAVAKAESGFDASAVSRCGAQGVMQLMPATAKALGVEDPLDAEQNIMGGAKYLSDLISRYDGDVKLALAAYNAGSGNVAKYGGIPPFKETQAYVKKVMSYAGEDLSAEDISCQTDSLSALSSLMGYSPAYSTAGLNSVGTMNSLSALGTLLRDSSATAAVPSGSQGANSTAFTYDDYLLFLQLYTAQLQMNATRSMASAASVSDLFSSDSGTGSMFLL</sequence>
<dbReference type="AlphaFoldDB" id="A0A4Z0YBM4"/>
<proteinExistence type="inferred from homology"/>
<dbReference type="InterPro" id="IPR008258">
    <property type="entry name" value="Transglycosylase_SLT_dom_1"/>
</dbReference>
<dbReference type="EC" id="4.2.2.-" evidence="4"/>
<comment type="caution">
    <text evidence="4">The sequence shown here is derived from an EMBL/GenBank/DDBJ whole genome shotgun (WGS) entry which is preliminary data.</text>
</comment>
<dbReference type="CDD" id="cd00254">
    <property type="entry name" value="LT-like"/>
    <property type="match status" value="1"/>
</dbReference>
<evidence type="ECO:0000313" key="4">
    <source>
        <dbReference type="EMBL" id="TGJ76370.1"/>
    </source>
</evidence>
<feature type="region of interest" description="Disordered" evidence="2">
    <location>
        <begin position="1"/>
        <end position="30"/>
    </location>
</feature>
<evidence type="ECO:0000256" key="2">
    <source>
        <dbReference type="SAM" id="MobiDB-lite"/>
    </source>
</evidence>
<dbReference type="PANTHER" id="PTHR37423:SF2">
    <property type="entry name" value="MEMBRANE-BOUND LYTIC MUREIN TRANSGLYCOSYLASE C"/>
    <property type="match status" value="1"/>
</dbReference>
<dbReference type="GO" id="GO:0008933">
    <property type="term" value="F:peptidoglycan lytic transglycosylase activity"/>
    <property type="evidence" value="ECO:0007669"/>
    <property type="project" value="InterPro"/>
</dbReference>
<dbReference type="Proteomes" id="UP000297714">
    <property type="component" value="Unassembled WGS sequence"/>
</dbReference>
<feature type="compositionally biased region" description="Polar residues" evidence="2">
    <location>
        <begin position="1"/>
        <end position="11"/>
    </location>
</feature>
<accession>A0A4Z0YBM4</accession>